<dbReference type="PROSITE" id="PS50850">
    <property type="entry name" value="MFS"/>
    <property type="match status" value="1"/>
</dbReference>
<dbReference type="PRINTS" id="PR01036">
    <property type="entry name" value="TCRTETB"/>
</dbReference>
<reference evidence="8" key="1">
    <citation type="submission" date="2020-05" db="EMBL/GenBank/DDBJ databases">
        <title>Mycena genomes resolve the evolution of fungal bioluminescence.</title>
        <authorList>
            <person name="Tsai I.J."/>
        </authorList>
    </citation>
    <scope>NUCLEOTIDE SEQUENCE</scope>
    <source>
        <strain evidence="8">110903Hualien_Pintung</strain>
    </source>
</reference>
<feature type="transmembrane region" description="Helical" evidence="6">
    <location>
        <begin position="195"/>
        <end position="213"/>
    </location>
</feature>
<keyword evidence="9" id="KW-1185">Reference proteome</keyword>
<feature type="transmembrane region" description="Helical" evidence="6">
    <location>
        <begin position="429"/>
        <end position="449"/>
    </location>
</feature>
<dbReference type="AlphaFoldDB" id="A0A8H6TH65"/>
<dbReference type="Pfam" id="PF07690">
    <property type="entry name" value="MFS_1"/>
    <property type="match status" value="1"/>
</dbReference>
<evidence type="ECO:0000256" key="2">
    <source>
        <dbReference type="ARBA" id="ARBA00022692"/>
    </source>
</evidence>
<dbReference type="EMBL" id="JACAZE010000005">
    <property type="protein sequence ID" value="KAF7316672.1"/>
    <property type="molecule type" value="Genomic_DNA"/>
</dbReference>
<name>A0A8H6TH65_MYCCL</name>
<dbReference type="InterPro" id="IPR036259">
    <property type="entry name" value="MFS_trans_sf"/>
</dbReference>
<sequence length="691" mass="74352">MDLGIESSFTGHIDLSSINFSDLAAVPLHLFFMKLVKMPSLGSDQDPTKLLLSYSSVENGRPSALILKGHVQHADIESGKAVIYIGGRGEHYEKLYDTLNKLVDNGVNGKTVAATETWTLKTEDDDFLSNPDFCDLAMNNDAASPSVDPDMILKGKRLALVFISMLLSIFLIALDGTILATALPHIASEFDDFSLQGWVATVFGLVQVALMLFYGQMVRIFPAKWILLASISIFELGSLICGLSHSIYQLIAGRAVAGLGAAGLLIAMLQVINQVTLLEDRPKLFAPFGAVFGISTIIGPLIGGGFTDHVGWRWCFFINLPIGGISLVAVSFFLKAHPPLGADPTKRSTRDVIRQALRMDFGGAFLVAASITTLMLALQWGGNTKPWNDKAVITCLVLAGVLAIVFLLWEKWLGERAMVPLQMFKSKSIYAIVVYGWTNRIVMFAYSYYVPIFYQAVHGSSATKSGINLLPFLLSAVLVLIASSIATGKIGYYWPFLVIGPVFVMVGSGLMFTITDSTPVSKIVGYQILVGLGAGLGMQTPTLAMQAEFNDEPKLVGQATSVVSFAQFMGATIGIGIAEPTFATTLSSALARFAPNAPASVVKESPTLIWTELAPSLIPGVVHSYASSLRWVFFFGVPVGAVSLLASLAIQNIKIVKKGAMVVKASDAEAEAAEKTQEDPDEKLKTEMQVK</sequence>
<feature type="transmembrane region" description="Helical" evidence="6">
    <location>
        <begin position="631"/>
        <end position="650"/>
    </location>
</feature>
<dbReference type="Gene3D" id="1.20.1720.10">
    <property type="entry name" value="Multidrug resistance protein D"/>
    <property type="match status" value="1"/>
</dbReference>
<organism evidence="8 9">
    <name type="scientific">Mycena chlorophos</name>
    <name type="common">Agaric fungus</name>
    <name type="synonym">Agaricus chlorophos</name>
    <dbReference type="NCBI Taxonomy" id="658473"/>
    <lineage>
        <taxon>Eukaryota</taxon>
        <taxon>Fungi</taxon>
        <taxon>Dikarya</taxon>
        <taxon>Basidiomycota</taxon>
        <taxon>Agaricomycotina</taxon>
        <taxon>Agaricomycetes</taxon>
        <taxon>Agaricomycetidae</taxon>
        <taxon>Agaricales</taxon>
        <taxon>Marasmiineae</taxon>
        <taxon>Mycenaceae</taxon>
        <taxon>Mycena</taxon>
    </lineage>
</organism>
<dbReference type="PANTHER" id="PTHR23501:SF198">
    <property type="entry name" value="AZOLE RESISTANCE PROTEIN 1-RELATED"/>
    <property type="match status" value="1"/>
</dbReference>
<dbReference type="CDD" id="cd17502">
    <property type="entry name" value="MFS_Azr1_MDR_like"/>
    <property type="match status" value="1"/>
</dbReference>
<dbReference type="InterPro" id="IPR020846">
    <property type="entry name" value="MFS_dom"/>
</dbReference>
<evidence type="ECO:0000259" key="7">
    <source>
        <dbReference type="PROSITE" id="PS50850"/>
    </source>
</evidence>
<gene>
    <name evidence="8" type="ORF">HMN09_00400000</name>
</gene>
<evidence type="ECO:0000256" key="1">
    <source>
        <dbReference type="ARBA" id="ARBA00004141"/>
    </source>
</evidence>
<dbReference type="InterPro" id="IPR011701">
    <property type="entry name" value="MFS"/>
</dbReference>
<feature type="domain" description="Major facilitator superfamily (MFS) profile" evidence="7">
    <location>
        <begin position="161"/>
        <end position="655"/>
    </location>
</feature>
<dbReference type="OrthoDB" id="10402148at2759"/>
<evidence type="ECO:0000313" key="8">
    <source>
        <dbReference type="EMBL" id="KAF7316672.1"/>
    </source>
</evidence>
<feature type="transmembrane region" description="Helical" evidence="6">
    <location>
        <begin position="493"/>
        <end position="512"/>
    </location>
</feature>
<feature type="compositionally biased region" description="Basic and acidic residues" evidence="5">
    <location>
        <begin position="672"/>
        <end position="691"/>
    </location>
</feature>
<feature type="transmembrane region" description="Helical" evidence="6">
    <location>
        <begin position="225"/>
        <end position="245"/>
    </location>
</feature>
<dbReference type="GO" id="GO:0005886">
    <property type="term" value="C:plasma membrane"/>
    <property type="evidence" value="ECO:0007669"/>
    <property type="project" value="TreeGrafter"/>
</dbReference>
<comment type="caution">
    <text evidence="8">The sequence shown here is derived from an EMBL/GenBank/DDBJ whole genome shotgun (WGS) entry which is preliminary data.</text>
</comment>
<feature type="transmembrane region" description="Helical" evidence="6">
    <location>
        <begin position="251"/>
        <end position="272"/>
    </location>
</feature>
<proteinExistence type="predicted"/>
<feature type="transmembrane region" description="Helical" evidence="6">
    <location>
        <begin position="284"/>
        <end position="304"/>
    </location>
</feature>
<feature type="region of interest" description="Disordered" evidence="5">
    <location>
        <begin position="669"/>
        <end position="691"/>
    </location>
</feature>
<keyword evidence="4 6" id="KW-0472">Membrane</keyword>
<keyword evidence="2 6" id="KW-0812">Transmembrane</keyword>
<dbReference type="GO" id="GO:0022857">
    <property type="term" value="F:transmembrane transporter activity"/>
    <property type="evidence" value="ECO:0007669"/>
    <property type="project" value="InterPro"/>
</dbReference>
<feature type="transmembrane region" description="Helical" evidence="6">
    <location>
        <begin position="316"/>
        <end position="336"/>
    </location>
</feature>
<feature type="transmembrane region" description="Helical" evidence="6">
    <location>
        <begin position="391"/>
        <end position="409"/>
    </location>
</feature>
<protein>
    <submittedName>
        <fullName evidence="8">Major facilitator superfamily protein</fullName>
    </submittedName>
</protein>
<evidence type="ECO:0000256" key="4">
    <source>
        <dbReference type="ARBA" id="ARBA00023136"/>
    </source>
</evidence>
<dbReference type="SUPFAM" id="SSF103473">
    <property type="entry name" value="MFS general substrate transporter"/>
    <property type="match status" value="1"/>
</dbReference>
<dbReference type="PANTHER" id="PTHR23501">
    <property type="entry name" value="MAJOR FACILITATOR SUPERFAMILY"/>
    <property type="match status" value="1"/>
</dbReference>
<evidence type="ECO:0000256" key="3">
    <source>
        <dbReference type="ARBA" id="ARBA00022989"/>
    </source>
</evidence>
<feature type="transmembrane region" description="Helical" evidence="6">
    <location>
        <begin position="158"/>
        <end position="183"/>
    </location>
</feature>
<comment type="subcellular location">
    <subcellularLocation>
        <location evidence="1">Membrane</location>
        <topology evidence="1">Multi-pass membrane protein</topology>
    </subcellularLocation>
</comment>
<dbReference type="Gene3D" id="1.20.1250.20">
    <property type="entry name" value="MFS general substrate transporter like domains"/>
    <property type="match status" value="1"/>
</dbReference>
<evidence type="ECO:0000313" key="9">
    <source>
        <dbReference type="Proteomes" id="UP000613580"/>
    </source>
</evidence>
<keyword evidence="3 6" id="KW-1133">Transmembrane helix</keyword>
<feature type="transmembrane region" description="Helical" evidence="6">
    <location>
        <begin position="357"/>
        <end position="379"/>
    </location>
</feature>
<feature type="transmembrane region" description="Helical" evidence="6">
    <location>
        <begin position="555"/>
        <end position="578"/>
    </location>
</feature>
<evidence type="ECO:0000256" key="5">
    <source>
        <dbReference type="SAM" id="MobiDB-lite"/>
    </source>
</evidence>
<feature type="transmembrane region" description="Helical" evidence="6">
    <location>
        <begin position="524"/>
        <end position="543"/>
    </location>
</feature>
<dbReference type="Proteomes" id="UP000613580">
    <property type="component" value="Unassembled WGS sequence"/>
</dbReference>
<feature type="transmembrane region" description="Helical" evidence="6">
    <location>
        <begin position="469"/>
        <end position="486"/>
    </location>
</feature>
<evidence type="ECO:0000256" key="6">
    <source>
        <dbReference type="SAM" id="Phobius"/>
    </source>
</evidence>
<accession>A0A8H6TH65</accession>